<dbReference type="GO" id="GO:0020037">
    <property type="term" value="F:heme binding"/>
    <property type="evidence" value="ECO:0007669"/>
    <property type="project" value="InterPro"/>
</dbReference>
<evidence type="ECO:0000256" key="1">
    <source>
        <dbReference type="ARBA" id="ARBA00010617"/>
    </source>
</evidence>
<sequence>MTTDTLDLTDIDITDATWFADGMPYELFARMRREAPVRWNKLPDGTGCWCVTRHEDVSAISRDTETFSSNKAGIFLHPDQVLPLDLARNLLLYMDPPQHTKYRLILQKAFTPNTVKKLEDIIRARVTKTLDAVVEAGECDFAHDIAVPIPLGMITQLMGVPDEDIPQFYAWTEQIEAAQRADEPNAASNVFMEMAGYIHAQIERQIGEGNEESLVMRLRAAEVEGEQLTDPEILVFFGLLAFAGNDTTRNTLANGMHALLEHPEQLQELVDDPSLIPAAIEEILRYTSVVRWFNRTATKDTELGGQQIKEGDRVIMWYASASFDEEVTEDPTRFDIHRDKPDHKTFGGGGRHFCLGAGLARAELRISLEEITSRLKDIKQSGDLERLPSSWANGLVKLPVTFTPGPKLGE</sequence>
<dbReference type="Gene3D" id="1.10.630.10">
    <property type="entry name" value="Cytochrome P450"/>
    <property type="match status" value="1"/>
</dbReference>
<keyword evidence="3" id="KW-0479">Metal-binding</keyword>
<evidence type="ECO:0000256" key="4">
    <source>
        <dbReference type="ARBA" id="ARBA00023002"/>
    </source>
</evidence>
<gene>
    <name evidence="7" type="ORF">DSM112329_04573</name>
</gene>
<evidence type="ECO:0000256" key="5">
    <source>
        <dbReference type="ARBA" id="ARBA00023004"/>
    </source>
</evidence>
<protein>
    <submittedName>
        <fullName evidence="7">Steroid C26-monooxygenase</fullName>
        <ecNumber evidence="7">1.14.15.29</ecNumber>
    </submittedName>
</protein>
<proteinExistence type="inferred from homology"/>
<evidence type="ECO:0000256" key="2">
    <source>
        <dbReference type="ARBA" id="ARBA00022617"/>
    </source>
</evidence>
<organism evidence="7">
    <name type="scientific">Paraconexibacter sp. AEG42_29</name>
    <dbReference type="NCBI Taxonomy" id="2997339"/>
    <lineage>
        <taxon>Bacteria</taxon>
        <taxon>Bacillati</taxon>
        <taxon>Actinomycetota</taxon>
        <taxon>Thermoleophilia</taxon>
        <taxon>Solirubrobacterales</taxon>
        <taxon>Paraconexibacteraceae</taxon>
        <taxon>Paraconexibacter</taxon>
    </lineage>
</organism>
<dbReference type="PANTHER" id="PTHR46696:SF4">
    <property type="entry name" value="BIOTIN BIOSYNTHESIS CYTOCHROME P450"/>
    <property type="match status" value="1"/>
</dbReference>
<dbReference type="FunFam" id="1.10.630.10:FF:000018">
    <property type="entry name" value="Cytochrome P450 monooxygenase"/>
    <property type="match status" value="1"/>
</dbReference>
<dbReference type="GO" id="GO:0036199">
    <property type="term" value="F:cholest-4-en-3-one 26-monooxygenase activity"/>
    <property type="evidence" value="ECO:0007669"/>
    <property type="project" value="UniProtKB-EC"/>
</dbReference>
<evidence type="ECO:0000256" key="3">
    <source>
        <dbReference type="ARBA" id="ARBA00022723"/>
    </source>
</evidence>
<dbReference type="EMBL" id="CP114014">
    <property type="protein sequence ID" value="XAY07685.1"/>
    <property type="molecule type" value="Genomic_DNA"/>
</dbReference>
<reference evidence="7" key="1">
    <citation type="submission" date="2022-12" db="EMBL/GenBank/DDBJ databases">
        <title>Paraconexibacter alkalitolerans sp. nov. and Baekduia alba sp. nov., isolated from soil and emended description of the genera Paraconexibacter (Chun et al., 2020) and Baekduia (An et al., 2020).</title>
        <authorList>
            <person name="Vieira S."/>
            <person name="Huber K.J."/>
            <person name="Geppert A."/>
            <person name="Wolf J."/>
            <person name="Neumann-Schaal M."/>
            <person name="Muesken M."/>
            <person name="Overmann J."/>
        </authorList>
    </citation>
    <scope>NUCLEOTIDE SEQUENCE</scope>
    <source>
        <strain evidence="7">AEG42_29</strain>
    </source>
</reference>
<dbReference type="AlphaFoldDB" id="A0AAU7B1E5"/>
<dbReference type="GO" id="GO:0006707">
    <property type="term" value="P:cholesterol catabolic process"/>
    <property type="evidence" value="ECO:0007669"/>
    <property type="project" value="TreeGrafter"/>
</dbReference>
<dbReference type="KEGG" id="parq:DSM112329_04573"/>
<dbReference type="EC" id="1.14.15.29" evidence="7"/>
<dbReference type="Pfam" id="PF00067">
    <property type="entry name" value="p450"/>
    <property type="match status" value="1"/>
</dbReference>
<dbReference type="InterPro" id="IPR002397">
    <property type="entry name" value="Cyt_P450_B"/>
</dbReference>
<evidence type="ECO:0000313" key="7">
    <source>
        <dbReference type="EMBL" id="XAY07685.1"/>
    </source>
</evidence>
<comment type="similarity">
    <text evidence="1">Belongs to the cytochrome P450 family.</text>
</comment>
<dbReference type="RefSeq" id="WP_354698875.1">
    <property type="nucleotide sequence ID" value="NZ_CP114014.1"/>
</dbReference>
<dbReference type="CDD" id="cd11033">
    <property type="entry name" value="CYP142-like"/>
    <property type="match status" value="1"/>
</dbReference>
<dbReference type="PANTHER" id="PTHR46696">
    <property type="entry name" value="P450, PUTATIVE (EUROFUNG)-RELATED"/>
    <property type="match status" value="1"/>
</dbReference>
<keyword evidence="4 7" id="KW-0560">Oxidoreductase</keyword>
<dbReference type="InterPro" id="IPR001128">
    <property type="entry name" value="Cyt_P450"/>
</dbReference>
<dbReference type="PRINTS" id="PR00359">
    <property type="entry name" value="BP450"/>
</dbReference>
<dbReference type="SUPFAM" id="SSF48264">
    <property type="entry name" value="Cytochrome P450"/>
    <property type="match status" value="1"/>
</dbReference>
<name>A0AAU7B1E5_9ACTN</name>
<accession>A0AAU7B1E5</accession>
<keyword evidence="2" id="KW-0349">Heme</keyword>
<dbReference type="PRINTS" id="PR00385">
    <property type="entry name" value="P450"/>
</dbReference>
<dbReference type="GO" id="GO:0008395">
    <property type="term" value="F:steroid hydroxylase activity"/>
    <property type="evidence" value="ECO:0007669"/>
    <property type="project" value="TreeGrafter"/>
</dbReference>
<evidence type="ECO:0000256" key="6">
    <source>
        <dbReference type="ARBA" id="ARBA00023033"/>
    </source>
</evidence>
<keyword evidence="6" id="KW-0503">Monooxygenase</keyword>
<dbReference type="GO" id="GO:0005506">
    <property type="term" value="F:iron ion binding"/>
    <property type="evidence" value="ECO:0007669"/>
    <property type="project" value="InterPro"/>
</dbReference>
<dbReference type="InterPro" id="IPR036396">
    <property type="entry name" value="Cyt_P450_sf"/>
</dbReference>
<keyword evidence="5" id="KW-0408">Iron</keyword>